<dbReference type="GO" id="GO:0016747">
    <property type="term" value="F:acyltransferase activity, transferring groups other than amino-acyl groups"/>
    <property type="evidence" value="ECO:0007669"/>
    <property type="project" value="InterPro"/>
</dbReference>
<dbReference type="eggNOG" id="COG0456">
    <property type="taxonomic scope" value="Bacteria"/>
</dbReference>
<evidence type="ECO:0000313" key="7">
    <source>
        <dbReference type="Proteomes" id="UP000092661"/>
    </source>
</evidence>
<protein>
    <submittedName>
        <fullName evidence="4">GNAT family N-acetyltransferase</fullName>
    </submittedName>
    <submittedName>
        <fullName evidence="5">N-acetyltransferase GCN5</fullName>
    </submittedName>
</protein>
<dbReference type="AlphaFoldDB" id="A0A1C7DGR0"/>
<name>A0A1C7DGR0_9BACL</name>
<dbReference type="CDD" id="cd04301">
    <property type="entry name" value="NAT_SF"/>
    <property type="match status" value="1"/>
</dbReference>
<dbReference type="Gene3D" id="3.40.630.30">
    <property type="match status" value="1"/>
</dbReference>
<dbReference type="PANTHER" id="PTHR43877:SF2">
    <property type="entry name" value="AMINOALKYLPHOSPHONATE N-ACETYLTRANSFERASE-RELATED"/>
    <property type="match status" value="1"/>
</dbReference>
<organism evidence="5 6">
    <name type="scientific">Planococcus antarcticus DSM 14505</name>
    <dbReference type="NCBI Taxonomy" id="1185653"/>
    <lineage>
        <taxon>Bacteria</taxon>
        <taxon>Bacillati</taxon>
        <taxon>Bacillota</taxon>
        <taxon>Bacilli</taxon>
        <taxon>Bacillales</taxon>
        <taxon>Caryophanaceae</taxon>
        <taxon>Planococcus</taxon>
    </lineage>
</organism>
<dbReference type="PROSITE" id="PS51186">
    <property type="entry name" value="GNAT"/>
    <property type="match status" value="1"/>
</dbReference>
<keyword evidence="1" id="KW-0808">Transferase</keyword>
<dbReference type="KEGG" id="pana:BBH88_10745"/>
<dbReference type="Pfam" id="PF00583">
    <property type="entry name" value="Acetyltransf_1"/>
    <property type="match status" value="1"/>
</dbReference>
<reference evidence="5 6" key="1">
    <citation type="journal article" date="2012" name="J. Bacteriol.">
        <title>Genome Sequence of the Antarctic Psychrophile Bacterium Planococcus antarcticus DSM 14505.</title>
        <authorList>
            <person name="Margolles A."/>
            <person name="Gueimonde M."/>
            <person name="Sanchez B."/>
        </authorList>
    </citation>
    <scope>NUCLEOTIDE SEQUENCE [LARGE SCALE GENOMIC DNA]</scope>
    <source>
        <strain evidence="5 6">DSM 14505</strain>
    </source>
</reference>
<reference evidence="4" key="3">
    <citation type="submission" date="2016-10" db="EMBL/GenBank/DDBJ databases">
        <authorList>
            <person name="See-Too W.S."/>
        </authorList>
    </citation>
    <scope>NUCLEOTIDE SEQUENCE</scope>
    <source>
        <strain evidence="4">DSM 14505</strain>
    </source>
</reference>
<feature type="domain" description="N-acetyltransferase" evidence="3">
    <location>
        <begin position="1"/>
        <end position="165"/>
    </location>
</feature>
<proteinExistence type="predicted"/>
<dbReference type="RefSeq" id="WP_006829956.1">
    <property type="nucleotide sequence ID" value="NZ_AJYB01000026.1"/>
</dbReference>
<keyword evidence="2" id="KW-0012">Acyltransferase</keyword>
<dbReference type="SUPFAM" id="SSF55729">
    <property type="entry name" value="Acyl-CoA N-acyltransferases (Nat)"/>
    <property type="match status" value="1"/>
</dbReference>
<dbReference type="EMBL" id="CP016534">
    <property type="protein sequence ID" value="ANU10749.1"/>
    <property type="molecule type" value="Genomic_DNA"/>
</dbReference>
<dbReference type="InterPro" id="IPR016181">
    <property type="entry name" value="Acyl_CoA_acyltransferase"/>
</dbReference>
<dbReference type="EMBL" id="AJYB01000026">
    <property type="protein sequence ID" value="EIM06845.1"/>
    <property type="molecule type" value="Genomic_DNA"/>
</dbReference>
<dbReference type="Proteomes" id="UP000092661">
    <property type="component" value="Chromosome"/>
</dbReference>
<evidence type="ECO:0000259" key="3">
    <source>
        <dbReference type="PROSITE" id="PS51186"/>
    </source>
</evidence>
<keyword evidence="7" id="KW-1185">Reference proteome</keyword>
<evidence type="ECO:0000256" key="1">
    <source>
        <dbReference type="ARBA" id="ARBA00022679"/>
    </source>
</evidence>
<dbReference type="InterPro" id="IPR050832">
    <property type="entry name" value="Bact_Acetyltransf"/>
</dbReference>
<evidence type="ECO:0000313" key="4">
    <source>
        <dbReference type="EMBL" id="ANU10749.1"/>
    </source>
</evidence>
<dbReference type="OrthoDB" id="9799092at2"/>
<gene>
    <name evidence="5" type="ORF">A1A1_09876</name>
    <name evidence="4" type="ORF">BBH88_10745</name>
</gene>
<dbReference type="Proteomes" id="UP000004725">
    <property type="component" value="Unassembled WGS sequence"/>
</dbReference>
<dbReference type="InterPro" id="IPR000182">
    <property type="entry name" value="GNAT_dom"/>
</dbReference>
<reference evidence="7" key="2">
    <citation type="submission" date="2016-07" db="EMBL/GenBank/DDBJ databases">
        <authorList>
            <person name="See-Too W.S."/>
        </authorList>
    </citation>
    <scope>NUCLEOTIDE SEQUENCE [LARGE SCALE GENOMIC DNA]</scope>
    <source>
        <strain evidence="7">DSM 14505</strain>
    </source>
</reference>
<evidence type="ECO:0000313" key="6">
    <source>
        <dbReference type="Proteomes" id="UP000004725"/>
    </source>
</evidence>
<evidence type="ECO:0000256" key="2">
    <source>
        <dbReference type="ARBA" id="ARBA00023315"/>
    </source>
</evidence>
<accession>A0A1C7DGR0</accession>
<dbReference type="PANTHER" id="PTHR43877">
    <property type="entry name" value="AMINOALKYLPHOSPHONATE N-ACETYLTRANSFERASE-RELATED-RELATED"/>
    <property type="match status" value="1"/>
</dbReference>
<evidence type="ECO:0000313" key="5">
    <source>
        <dbReference type="EMBL" id="EIM06845.1"/>
    </source>
</evidence>
<sequence>MEIRKLTINDAPAYYDLRIEALRDSPDAFSTQLKDALQRPVEKTAENLALENAVTFGAFKAGKLLGNLTLVRNTAPKLNHRASVVAVYVTPDERGHGLAGRLMQELLQFATNWQGLERLDLMVASENLPAIALYEQCGFEKYGTEVWSMKTPEKYIDENLMVKFI</sequence>